<gene>
    <name evidence="1" type="ORF">GDO81_003358</name>
</gene>
<name>A0AAV6ZVH3_ENGPU</name>
<dbReference type="Proteomes" id="UP000824782">
    <property type="component" value="Unassembled WGS sequence"/>
</dbReference>
<sequence length="90" mass="10534">MPIDNGGIRHCKNCQMFSSFGTFWMLGTSPCGRSPERFIFTFFTICPHFHFHTTCSCTHCTYKVDSIPYSYVETFQEKKRNIYVYSSYIG</sequence>
<dbReference type="EMBL" id="WNYA01000010">
    <property type="protein sequence ID" value="KAG8553291.1"/>
    <property type="molecule type" value="Genomic_DNA"/>
</dbReference>
<accession>A0AAV6ZVH3</accession>
<organism evidence="1 2">
    <name type="scientific">Engystomops pustulosus</name>
    <name type="common">Tungara frog</name>
    <name type="synonym">Physalaemus pustulosus</name>
    <dbReference type="NCBI Taxonomy" id="76066"/>
    <lineage>
        <taxon>Eukaryota</taxon>
        <taxon>Metazoa</taxon>
        <taxon>Chordata</taxon>
        <taxon>Craniata</taxon>
        <taxon>Vertebrata</taxon>
        <taxon>Euteleostomi</taxon>
        <taxon>Amphibia</taxon>
        <taxon>Batrachia</taxon>
        <taxon>Anura</taxon>
        <taxon>Neobatrachia</taxon>
        <taxon>Hyloidea</taxon>
        <taxon>Leptodactylidae</taxon>
        <taxon>Leiuperinae</taxon>
        <taxon>Engystomops</taxon>
    </lineage>
</organism>
<dbReference type="AlphaFoldDB" id="A0AAV6ZVH3"/>
<keyword evidence="2" id="KW-1185">Reference proteome</keyword>
<evidence type="ECO:0000313" key="1">
    <source>
        <dbReference type="EMBL" id="KAG8553291.1"/>
    </source>
</evidence>
<evidence type="ECO:0000313" key="2">
    <source>
        <dbReference type="Proteomes" id="UP000824782"/>
    </source>
</evidence>
<comment type="caution">
    <text evidence="1">The sequence shown here is derived from an EMBL/GenBank/DDBJ whole genome shotgun (WGS) entry which is preliminary data.</text>
</comment>
<proteinExistence type="predicted"/>
<reference evidence="1" key="1">
    <citation type="thesis" date="2020" institute="ProQuest LLC" country="789 East Eisenhower Parkway, Ann Arbor, MI, USA">
        <title>Comparative Genomics and Chromosome Evolution.</title>
        <authorList>
            <person name="Mudd A.B."/>
        </authorList>
    </citation>
    <scope>NUCLEOTIDE SEQUENCE</scope>
    <source>
        <strain evidence="1">237g6f4</strain>
        <tissue evidence="1">Blood</tissue>
    </source>
</reference>
<protein>
    <submittedName>
        <fullName evidence="1">Uncharacterized protein</fullName>
    </submittedName>
</protein>